<dbReference type="InterPro" id="IPR007074">
    <property type="entry name" value="LicD/FKTN/FKRP_NTP_transf"/>
</dbReference>
<organism evidence="2">
    <name type="scientific">Streptococcus pneumoniae</name>
    <dbReference type="NCBI Taxonomy" id="1313"/>
    <lineage>
        <taxon>Bacteria</taxon>
        <taxon>Bacillati</taxon>
        <taxon>Bacillota</taxon>
        <taxon>Bacilli</taxon>
        <taxon>Lactobacillales</taxon>
        <taxon>Streptococcaceae</taxon>
        <taxon>Streptococcus</taxon>
    </lineage>
</organism>
<dbReference type="AlphaFoldDB" id="Q4JZG3"/>
<dbReference type="InterPro" id="IPR052942">
    <property type="entry name" value="LPS_cholinephosphotransferase"/>
</dbReference>
<dbReference type="GO" id="GO:0009100">
    <property type="term" value="P:glycoprotein metabolic process"/>
    <property type="evidence" value="ECO:0007669"/>
    <property type="project" value="UniProtKB-ARBA"/>
</dbReference>
<reference evidence="2" key="1">
    <citation type="journal article" date="2006" name="PLoS Genet.">
        <title>Genetic analysis of the capsular biosynthetic locus from all 90 pneumococcal serotypes.</title>
        <authorList>
            <person name="Bentley S.D."/>
            <person name="Aanensen D.M."/>
            <person name="Mavroidi A."/>
            <person name="Saunders D."/>
            <person name="Rabbinowitsch E."/>
            <person name="Collins M."/>
            <person name="Donohoe K."/>
            <person name="Harris D."/>
            <person name="Murphy L."/>
            <person name="Quail M.A."/>
            <person name="Samuel G."/>
            <person name="Skovsted I.C."/>
            <person name="Kaltoft M.S."/>
            <person name="Barrell B."/>
            <person name="Reeves P.R."/>
            <person name="Parkhill J."/>
            <person name="Spratt B.G."/>
        </authorList>
    </citation>
    <scope>NUCLEOTIDE SEQUENCE</scope>
    <source>
        <strain evidence="2">676/74</strain>
    </source>
</reference>
<accession>Q4JZG3</accession>
<dbReference type="EMBL" id="CR931703">
    <property type="protein sequence ID" value="CAI34270.1"/>
    <property type="molecule type" value="Genomic_DNA"/>
</dbReference>
<evidence type="ECO:0000259" key="1">
    <source>
        <dbReference type="Pfam" id="PF04991"/>
    </source>
</evidence>
<dbReference type="PANTHER" id="PTHR43404:SF2">
    <property type="entry name" value="LIPOPOLYSACCHARIDE CHOLINEPHOSPHOTRANSFERASE LICD"/>
    <property type="match status" value="1"/>
</dbReference>
<evidence type="ECO:0000313" key="2">
    <source>
        <dbReference type="EMBL" id="CAI34270.1"/>
    </source>
</evidence>
<feature type="domain" description="LicD/FKTN/FKRP nucleotidyltransferase" evidence="1">
    <location>
        <begin position="25"/>
        <end position="244"/>
    </location>
</feature>
<keyword evidence="2" id="KW-0808">Transferase</keyword>
<name>Q4JZG3_STREE</name>
<gene>
    <name evidence="2" type="primary">wcrO</name>
    <name evidence="2" type="ORF">SPC34_0011</name>
</gene>
<dbReference type="PANTHER" id="PTHR43404">
    <property type="entry name" value="LIPOPOLYSACCHARIDE CHOLINEPHOSPHOTRANSFERASE LICD"/>
    <property type="match status" value="1"/>
</dbReference>
<dbReference type="Pfam" id="PF04991">
    <property type="entry name" value="LicD"/>
    <property type="match status" value="1"/>
</dbReference>
<proteinExistence type="predicted"/>
<protein>
    <submittedName>
        <fullName evidence="2">Putative LicD-family phosphotransferase</fullName>
    </submittedName>
</protein>
<dbReference type="GO" id="GO:0016740">
    <property type="term" value="F:transferase activity"/>
    <property type="evidence" value="ECO:0007669"/>
    <property type="project" value="UniProtKB-KW"/>
</dbReference>
<sequence length="269" mass="31244">MEEDTKLYKIQSKELELLKVLTNICEENNLTYYALGGTLLGAVRHKGFIPWDDDIDIGMPREDYEKFKILAPNLLPSNLKIVNNPLNLDITQLVDKNVIVKIANSESNVFIDIFPLDGYTEKGFFAAKLHSFRLLFQRMLCKISVLDQLEDKDRGTVENLIVKISKMLRIQKVLPKDTLVENLHKVIQKYDFKTSRYVGNVLGRYREREIVPREYFKEPVSLIFEDTMINCPTKYKEYLNEIYGDYMKLPSVEDRVAHNIELISVGDAE</sequence>